<evidence type="ECO:0000313" key="9">
    <source>
        <dbReference type="EMBL" id="MBF4693162.1"/>
    </source>
</evidence>
<dbReference type="PANTHER" id="PTHR34581:SF2">
    <property type="entry name" value="PTS SYSTEM N,N'-DIACETYLCHITOBIOSE-SPECIFIC EIIB COMPONENT"/>
    <property type="match status" value="1"/>
</dbReference>
<dbReference type="SUPFAM" id="SSF52794">
    <property type="entry name" value="PTS system IIB component-like"/>
    <property type="match status" value="1"/>
</dbReference>
<dbReference type="RefSeq" id="WP_194701390.1">
    <property type="nucleotide sequence ID" value="NZ_JADKNH010000004.1"/>
</dbReference>
<sequence>MKKIYLFCSAGMSTHILANKMQEVADVHDLGVKVEAFPLTEIDEIYNAEPPDCILIGPQVRFIYEETKSKYKPLKTPVGLIDARDYGTINGEKVLDDAIRLIEQGVE</sequence>
<dbReference type="PANTHER" id="PTHR34581">
    <property type="entry name" value="PTS SYSTEM N,N'-DIACETYLCHITOBIOSE-SPECIFIC EIIB COMPONENT"/>
    <property type="match status" value="1"/>
</dbReference>
<evidence type="ECO:0000256" key="3">
    <source>
        <dbReference type="ARBA" id="ARBA00022597"/>
    </source>
</evidence>
<dbReference type="InterPro" id="IPR036095">
    <property type="entry name" value="PTS_EIIB-like_sf"/>
</dbReference>
<protein>
    <submittedName>
        <fullName evidence="9">PTS sugar transporter subunit IIB</fullName>
    </submittedName>
</protein>
<dbReference type="EMBL" id="JADKNH010000004">
    <property type="protein sequence ID" value="MBF4693162.1"/>
    <property type="molecule type" value="Genomic_DNA"/>
</dbReference>
<accession>A0ABR9ZRS6</accession>
<dbReference type="PROSITE" id="PS51100">
    <property type="entry name" value="PTS_EIIB_TYPE_3"/>
    <property type="match status" value="1"/>
</dbReference>
<dbReference type="InterPro" id="IPR051819">
    <property type="entry name" value="PTS_sugar-specific_EIIB"/>
</dbReference>
<evidence type="ECO:0000256" key="1">
    <source>
        <dbReference type="ARBA" id="ARBA00022448"/>
    </source>
</evidence>
<feature type="modified residue" description="Phosphocysteine; by EIIA" evidence="7">
    <location>
        <position position="8"/>
    </location>
</feature>
<gene>
    <name evidence="9" type="ORF">ISU02_08520</name>
</gene>
<dbReference type="InterPro" id="IPR013012">
    <property type="entry name" value="PTS_EIIB_3"/>
</dbReference>
<evidence type="ECO:0000256" key="5">
    <source>
        <dbReference type="ARBA" id="ARBA00022683"/>
    </source>
</evidence>
<evidence type="ECO:0000256" key="2">
    <source>
        <dbReference type="ARBA" id="ARBA00022553"/>
    </source>
</evidence>
<evidence type="ECO:0000256" key="7">
    <source>
        <dbReference type="PROSITE-ProRule" id="PRU00423"/>
    </source>
</evidence>
<dbReference type="CDD" id="cd05564">
    <property type="entry name" value="PTS_IIB_chitobiose_lichenan"/>
    <property type="match status" value="1"/>
</dbReference>
<evidence type="ECO:0000259" key="8">
    <source>
        <dbReference type="PROSITE" id="PS51100"/>
    </source>
</evidence>
<reference evidence="9 10" key="1">
    <citation type="submission" date="2020-11" db="EMBL/GenBank/DDBJ databases">
        <title>Fusibacter basophilias sp. nov.</title>
        <authorList>
            <person name="Qiu D."/>
        </authorList>
    </citation>
    <scope>NUCLEOTIDE SEQUENCE [LARGE SCALE GENOMIC DNA]</scope>
    <source>
        <strain evidence="9 10">Q10-2</strain>
    </source>
</reference>
<dbReference type="Gene3D" id="3.40.50.2300">
    <property type="match status" value="1"/>
</dbReference>
<evidence type="ECO:0000313" key="10">
    <source>
        <dbReference type="Proteomes" id="UP000614200"/>
    </source>
</evidence>
<evidence type="ECO:0000256" key="4">
    <source>
        <dbReference type="ARBA" id="ARBA00022679"/>
    </source>
</evidence>
<feature type="domain" description="PTS EIIB type-3" evidence="8">
    <location>
        <begin position="1"/>
        <end position="107"/>
    </location>
</feature>
<keyword evidence="10" id="KW-1185">Reference proteome</keyword>
<dbReference type="Proteomes" id="UP000614200">
    <property type="component" value="Unassembled WGS sequence"/>
</dbReference>
<comment type="caution">
    <text evidence="9">The sequence shown here is derived from an EMBL/GenBank/DDBJ whole genome shotgun (WGS) entry which is preliminary data.</text>
</comment>
<organism evidence="9 10">
    <name type="scientific">Fusibacter ferrireducens</name>
    <dbReference type="NCBI Taxonomy" id="2785058"/>
    <lineage>
        <taxon>Bacteria</taxon>
        <taxon>Bacillati</taxon>
        <taxon>Bacillota</taxon>
        <taxon>Clostridia</taxon>
        <taxon>Eubacteriales</taxon>
        <taxon>Eubacteriales Family XII. Incertae Sedis</taxon>
        <taxon>Fusibacter</taxon>
    </lineage>
</organism>
<evidence type="ECO:0000256" key="6">
    <source>
        <dbReference type="ARBA" id="ARBA00022777"/>
    </source>
</evidence>
<keyword evidence="6" id="KW-0418">Kinase</keyword>
<dbReference type="InterPro" id="IPR003501">
    <property type="entry name" value="PTS_EIIB_2/3"/>
</dbReference>
<keyword evidence="3 9" id="KW-0762">Sugar transport</keyword>
<dbReference type="Pfam" id="PF02302">
    <property type="entry name" value="PTS_IIB"/>
    <property type="match status" value="1"/>
</dbReference>
<keyword evidence="1" id="KW-0813">Transport</keyword>
<name>A0ABR9ZRS6_9FIRM</name>
<keyword evidence="2" id="KW-0597">Phosphoprotein</keyword>
<keyword evidence="4" id="KW-0808">Transferase</keyword>
<keyword evidence="5" id="KW-0598">Phosphotransferase system</keyword>
<proteinExistence type="predicted"/>